<evidence type="ECO:0000256" key="1">
    <source>
        <dbReference type="SAM" id="MobiDB-lite"/>
    </source>
</evidence>
<reference evidence="2" key="1">
    <citation type="submission" date="2023-03" db="EMBL/GenBank/DDBJ databases">
        <title>Massive genome expansion in bonnet fungi (Mycena s.s.) driven by repeated elements and novel gene families across ecological guilds.</title>
        <authorList>
            <consortium name="Lawrence Berkeley National Laboratory"/>
            <person name="Harder C.B."/>
            <person name="Miyauchi S."/>
            <person name="Viragh M."/>
            <person name="Kuo A."/>
            <person name="Thoen E."/>
            <person name="Andreopoulos B."/>
            <person name="Lu D."/>
            <person name="Skrede I."/>
            <person name="Drula E."/>
            <person name="Henrissat B."/>
            <person name="Morin E."/>
            <person name="Kohler A."/>
            <person name="Barry K."/>
            <person name="LaButti K."/>
            <person name="Morin E."/>
            <person name="Salamov A."/>
            <person name="Lipzen A."/>
            <person name="Mereny Z."/>
            <person name="Hegedus B."/>
            <person name="Baldrian P."/>
            <person name="Stursova M."/>
            <person name="Weitz H."/>
            <person name="Taylor A."/>
            <person name="Grigoriev I.V."/>
            <person name="Nagy L.G."/>
            <person name="Martin F."/>
            <person name="Kauserud H."/>
        </authorList>
    </citation>
    <scope>NUCLEOTIDE SEQUENCE</scope>
    <source>
        <strain evidence="2">CBHHK200</strain>
    </source>
</reference>
<feature type="compositionally biased region" description="Pro residues" evidence="1">
    <location>
        <begin position="508"/>
        <end position="520"/>
    </location>
</feature>
<feature type="compositionally biased region" description="Pro residues" evidence="1">
    <location>
        <begin position="49"/>
        <end position="65"/>
    </location>
</feature>
<dbReference type="AlphaFoldDB" id="A0AAD6X1Q6"/>
<dbReference type="EMBL" id="JARJCM010000072">
    <property type="protein sequence ID" value="KAJ7032525.1"/>
    <property type="molecule type" value="Genomic_DNA"/>
</dbReference>
<accession>A0AAD6X1Q6</accession>
<organism evidence="2 3">
    <name type="scientific">Mycena alexandri</name>
    <dbReference type="NCBI Taxonomy" id="1745969"/>
    <lineage>
        <taxon>Eukaryota</taxon>
        <taxon>Fungi</taxon>
        <taxon>Dikarya</taxon>
        <taxon>Basidiomycota</taxon>
        <taxon>Agaricomycotina</taxon>
        <taxon>Agaricomycetes</taxon>
        <taxon>Agaricomycetidae</taxon>
        <taxon>Agaricales</taxon>
        <taxon>Marasmiineae</taxon>
        <taxon>Mycenaceae</taxon>
        <taxon>Mycena</taxon>
    </lineage>
</organism>
<feature type="region of interest" description="Disordered" evidence="1">
    <location>
        <begin position="383"/>
        <end position="446"/>
    </location>
</feature>
<feature type="region of interest" description="Disordered" evidence="1">
    <location>
        <begin position="461"/>
        <end position="562"/>
    </location>
</feature>
<evidence type="ECO:0000313" key="2">
    <source>
        <dbReference type="EMBL" id="KAJ7032525.1"/>
    </source>
</evidence>
<feature type="region of interest" description="Disordered" evidence="1">
    <location>
        <begin position="245"/>
        <end position="288"/>
    </location>
</feature>
<sequence>MADTEFRAPGAFEPTFVKPLDGASRRRSRASHDSAAASTRSWVLMTQQSPPPPAEPIPIPDPVPALTPATVSRPLPEPPRRTSAVDEPGAEHMAVEVPNPSQVGYQWTTGRGAKAREARAHKDTHREGKGFVGGFVSGLKRLPHALVRTRRPRGYTTNTEGTDGTEGTGVSGNTLPRYVSNPPTPVVPTTGSALGFVRGVLATPGAQVTATPNVDGERRRRHPSFRVVPPEEDVHQGIVTPVVCDPDPEHGEGEAMPGALEFPQSSMENPYDREPISAPAPTASPHLSRVDDRLAAAADVDGDEPASVHVHPLPTVDYRRMSVHDATRPQSRTTITSAFTSDSPSFSSELHGFRRFFHALHVLPWVATDRVTVDYFPPRAKTKESVSWYHPEAQSASRNLEQPRDSAPSSPPLESGRANHNSPRTSPRHRTHRHAATSVDTPAPSPPAGYGYPFAYYPAFSPSPPPTQPTHGSRRAVSPRPRSPRAHSSHARRHHRRSATYHPSPAQWIPPPLLPAPPAPMYIIQATPSPPASPPPHPHTPSQQSHPGTASPGATQGDSPTARHAVATQMLAPVYMQIQVVPGAGGSPQFAFLHPQGHAHGGDAGYAAYAHSAGSPIVMSAPMQTVEAET</sequence>
<gene>
    <name evidence="2" type="ORF">C8F04DRAFT_1358052</name>
</gene>
<feature type="region of interest" description="Disordered" evidence="1">
    <location>
        <begin position="154"/>
        <end position="183"/>
    </location>
</feature>
<dbReference type="Proteomes" id="UP001218188">
    <property type="component" value="Unassembled WGS sequence"/>
</dbReference>
<proteinExistence type="predicted"/>
<comment type="caution">
    <text evidence="2">The sequence shown here is derived from an EMBL/GenBank/DDBJ whole genome shotgun (WGS) entry which is preliminary data.</text>
</comment>
<evidence type="ECO:0000313" key="3">
    <source>
        <dbReference type="Proteomes" id="UP001218188"/>
    </source>
</evidence>
<keyword evidence="3" id="KW-1185">Reference proteome</keyword>
<feature type="compositionally biased region" description="Pro residues" evidence="1">
    <location>
        <begin position="528"/>
        <end position="539"/>
    </location>
</feature>
<name>A0AAD6X1Q6_9AGAR</name>
<feature type="compositionally biased region" description="Basic residues" evidence="1">
    <location>
        <begin position="426"/>
        <end position="435"/>
    </location>
</feature>
<protein>
    <submittedName>
        <fullName evidence="2">Uncharacterized protein</fullName>
    </submittedName>
</protein>
<feature type="compositionally biased region" description="Basic residues" evidence="1">
    <location>
        <begin position="482"/>
        <end position="499"/>
    </location>
</feature>
<feature type="region of interest" description="Disordered" evidence="1">
    <location>
        <begin position="1"/>
        <end position="85"/>
    </location>
</feature>